<dbReference type="Pfam" id="PF00239">
    <property type="entry name" value="Resolvase"/>
    <property type="match status" value="1"/>
</dbReference>
<evidence type="ECO:0000259" key="6">
    <source>
        <dbReference type="PROSITE" id="PS51736"/>
    </source>
</evidence>
<keyword evidence="8" id="KW-1185">Reference proteome</keyword>
<reference evidence="7 8" key="1">
    <citation type="submission" date="2018-01" db="EMBL/GenBank/DDBJ databases">
        <authorList>
            <person name="Gaut B.S."/>
            <person name="Morton B.R."/>
            <person name="Clegg M.T."/>
            <person name="Duvall M.R."/>
        </authorList>
    </citation>
    <scope>NUCLEOTIDE SEQUENCE [LARGE SCALE GENOMIC DNA]</scope>
    <source>
        <strain evidence="7">GP69</strain>
    </source>
</reference>
<organism evidence="7 8">
    <name type="scientific">Acetatifactor muris</name>
    <dbReference type="NCBI Taxonomy" id="879566"/>
    <lineage>
        <taxon>Bacteria</taxon>
        <taxon>Bacillati</taxon>
        <taxon>Bacillota</taxon>
        <taxon>Clostridia</taxon>
        <taxon>Lachnospirales</taxon>
        <taxon>Lachnospiraceae</taxon>
        <taxon>Acetatifactor</taxon>
    </lineage>
</organism>
<name>A0A2K4ZI18_9FIRM</name>
<dbReference type="EMBL" id="OFSM01000014">
    <property type="protein sequence ID" value="SOY30133.1"/>
    <property type="molecule type" value="Genomic_DNA"/>
</dbReference>
<keyword evidence="2" id="KW-0238">DNA-binding</keyword>
<dbReference type="InterPro" id="IPR006119">
    <property type="entry name" value="Resolv_N"/>
</dbReference>
<keyword evidence="1" id="KW-0229">DNA integration</keyword>
<dbReference type="OrthoDB" id="9797501at2"/>
<dbReference type="Proteomes" id="UP000236311">
    <property type="component" value="Unassembled WGS sequence"/>
</dbReference>
<dbReference type="InterPro" id="IPR050639">
    <property type="entry name" value="SSR_resolvase"/>
</dbReference>
<dbReference type="PANTHER" id="PTHR30461">
    <property type="entry name" value="DNA-INVERTASE FROM LAMBDOID PROPHAGE"/>
    <property type="match status" value="1"/>
</dbReference>
<evidence type="ECO:0000256" key="2">
    <source>
        <dbReference type="ARBA" id="ARBA00023125"/>
    </source>
</evidence>
<proteinExistence type="predicted"/>
<evidence type="ECO:0000313" key="7">
    <source>
        <dbReference type="EMBL" id="SOY30133.1"/>
    </source>
</evidence>
<dbReference type="GO" id="GO:0015074">
    <property type="term" value="P:DNA integration"/>
    <property type="evidence" value="ECO:0007669"/>
    <property type="project" value="UniProtKB-KW"/>
</dbReference>
<evidence type="ECO:0000256" key="3">
    <source>
        <dbReference type="ARBA" id="ARBA00023172"/>
    </source>
</evidence>
<dbReference type="Gene3D" id="3.40.50.1390">
    <property type="entry name" value="Resolvase, N-terminal catalytic domain"/>
    <property type="match status" value="1"/>
</dbReference>
<dbReference type="AlphaFoldDB" id="A0A2K4ZI18"/>
<dbReference type="CDD" id="cd03768">
    <property type="entry name" value="SR_ResInv"/>
    <property type="match status" value="1"/>
</dbReference>
<evidence type="ECO:0000256" key="4">
    <source>
        <dbReference type="PIRSR" id="PIRSR606118-50"/>
    </source>
</evidence>
<dbReference type="InterPro" id="IPR036162">
    <property type="entry name" value="Resolvase-like_N_sf"/>
</dbReference>
<dbReference type="PROSITE" id="PS00397">
    <property type="entry name" value="RECOMBINASES_1"/>
    <property type="match status" value="1"/>
</dbReference>
<keyword evidence="3" id="KW-0233">DNA recombination</keyword>
<dbReference type="SUPFAM" id="SSF53041">
    <property type="entry name" value="Resolvase-like"/>
    <property type="match status" value="1"/>
</dbReference>
<feature type="active site" description="O-(5'-phospho-DNA)-serine intermediate" evidence="4 5">
    <location>
        <position position="13"/>
    </location>
</feature>
<evidence type="ECO:0000256" key="1">
    <source>
        <dbReference type="ARBA" id="ARBA00022908"/>
    </source>
</evidence>
<evidence type="ECO:0000256" key="5">
    <source>
        <dbReference type="PROSITE-ProRule" id="PRU10137"/>
    </source>
</evidence>
<dbReference type="RefSeq" id="WP_103240309.1">
    <property type="nucleotide sequence ID" value="NZ_JANJZD010000013.1"/>
</dbReference>
<gene>
    <name evidence="7" type="primary">bin3_5</name>
    <name evidence="7" type="ORF">AMURIS_02856</name>
</gene>
<protein>
    <submittedName>
        <fullName evidence="7">Transposon Tn552 DNA-invertase bin3</fullName>
    </submittedName>
</protein>
<evidence type="ECO:0000313" key="8">
    <source>
        <dbReference type="Proteomes" id="UP000236311"/>
    </source>
</evidence>
<dbReference type="InterPro" id="IPR006118">
    <property type="entry name" value="Recombinase_CS"/>
</dbReference>
<dbReference type="PANTHER" id="PTHR30461:SF2">
    <property type="entry name" value="SERINE RECOMBINASE PINE-RELATED"/>
    <property type="match status" value="1"/>
</dbReference>
<dbReference type="SMART" id="SM00857">
    <property type="entry name" value="Resolvase"/>
    <property type="match status" value="1"/>
</dbReference>
<feature type="domain" description="Resolvase/invertase-type recombinase catalytic" evidence="6">
    <location>
        <begin position="5"/>
        <end position="149"/>
    </location>
</feature>
<sequence>MTKGKVYGYVRVSTAQQHQDRQYIAIKKYGVPEENIFADRQSGKDFERPGYKKVVETLQENDTLVIKSIDRLGRNFDDLLDQWRHITVEKQAGIIVLDMPMLNCGLDDQLMARAIGQIMLIVLSYLAENERITTRQRQAEGIAAAKLRGVKFGRRAKEIPVEFENVKAMWREGRCSATAAARMLGVDFHTFKKWICEGR</sequence>
<dbReference type="PROSITE" id="PS51736">
    <property type="entry name" value="RECOMBINASES_3"/>
    <property type="match status" value="1"/>
</dbReference>
<accession>A0A2K4ZI18</accession>
<dbReference type="GO" id="GO:0003677">
    <property type="term" value="F:DNA binding"/>
    <property type="evidence" value="ECO:0007669"/>
    <property type="project" value="UniProtKB-KW"/>
</dbReference>
<dbReference type="GO" id="GO:0000150">
    <property type="term" value="F:DNA strand exchange activity"/>
    <property type="evidence" value="ECO:0007669"/>
    <property type="project" value="InterPro"/>
</dbReference>